<keyword evidence="6" id="KW-0547">Nucleotide-binding</keyword>
<feature type="region of interest" description="Disordered" evidence="10">
    <location>
        <begin position="1210"/>
        <end position="1242"/>
    </location>
</feature>
<proteinExistence type="inferred from homology"/>
<dbReference type="GO" id="GO:0016887">
    <property type="term" value="F:ATP hydrolysis activity"/>
    <property type="evidence" value="ECO:0007669"/>
    <property type="project" value="InterPro"/>
</dbReference>
<feature type="transmembrane region" description="Helical" evidence="11">
    <location>
        <begin position="397"/>
        <end position="418"/>
    </location>
</feature>
<dbReference type="SMART" id="SM00382">
    <property type="entry name" value="AAA"/>
    <property type="match status" value="2"/>
</dbReference>
<gene>
    <name evidence="14" type="ORF">BGW36DRAFT_425799</name>
</gene>
<evidence type="ECO:0000256" key="7">
    <source>
        <dbReference type="ARBA" id="ARBA00022840"/>
    </source>
</evidence>
<dbReference type="RefSeq" id="XP_046074707.1">
    <property type="nucleotide sequence ID" value="XM_046220165.1"/>
</dbReference>
<dbReference type="PANTHER" id="PTHR24223:SF269">
    <property type="entry name" value="ABC MULTIDRUG TRANSPORTER (EUROFUNG)-RELATED"/>
    <property type="match status" value="1"/>
</dbReference>
<dbReference type="PROSITE" id="PS50929">
    <property type="entry name" value="ABC_TM1F"/>
    <property type="match status" value="2"/>
</dbReference>
<evidence type="ECO:0000313" key="14">
    <source>
        <dbReference type="EMBL" id="KAH8701001.1"/>
    </source>
</evidence>
<evidence type="ECO:0000256" key="8">
    <source>
        <dbReference type="ARBA" id="ARBA00022989"/>
    </source>
</evidence>
<comment type="similarity">
    <text evidence="2">Belongs to the ABC transporter superfamily. ABCC family. Conjugate transporter (TC 3.A.1.208) subfamily.</text>
</comment>
<feature type="domain" description="ABC transmembrane type-1" evidence="13">
    <location>
        <begin position="296"/>
        <end position="570"/>
    </location>
</feature>
<evidence type="ECO:0000313" key="15">
    <source>
        <dbReference type="Proteomes" id="UP001201262"/>
    </source>
</evidence>
<feature type="transmembrane region" description="Helical" evidence="11">
    <location>
        <begin position="955"/>
        <end position="979"/>
    </location>
</feature>
<dbReference type="EMBL" id="JAJTJA010000004">
    <property type="protein sequence ID" value="KAH8701001.1"/>
    <property type="molecule type" value="Genomic_DNA"/>
</dbReference>
<evidence type="ECO:0000259" key="12">
    <source>
        <dbReference type="PROSITE" id="PS50893"/>
    </source>
</evidence>
<dbReference type="GO" id="GO:0005524">
    <property type="term" value="F:ATP binding"/>
    <property type="evidence" value="ECO:0007669"/>
    <property type="project" value="UniProtKB-KW"/>
</dbReference>
<dbReference type="Gene3D" id="3.40.50.300">
    <property type="entry name" value="P-loop containing nucleotide triphosphate hydrolases"/>
    <property type="match status" value="2"/>
</dbReference>
<feature type="transmembrane region" description="Helical" evidence="11">
    <location>
        <begin position="114"/>
        <end position="136"/>
    </location>
</feature>
<dbReference type="Pfam" id="PF00664">
    <property type="entry name" value="ABC_membrane"/>
    <property type="match status" value="2"/>
</dbReference>
<dbReference type="InterPro" id="IPR036640">
    <property type="entry name" value="ABC1_TM_sf"/>
</dbReference>
<feature type="transmembrane region" description="Helical" evidence="11">
    <location>
        <begin position="88"/>
        <end position="108"/>
    </location>
</feature>
<keyword evidence="5 11" id="KW-0812">Transmembrane</keyword>
<feature type="domain" description="ABC transmembrane type-1" evidence="13">
    <location>
        <begin position="932"/>
        <end position="1194"/>
    </location>
</feature>
<dbReference type="CDD" id="cd03244">
    <property type="entry name" value="ABCC_MRP_domain2"/>
    <property type="match status" value="1"/>
</dbReference>
<evidence type="ECO:0000256" key="4">
    <source>
        <dbReference type="ARBA" id="ARBA00022475"/>
    </source>
</evidence>
<dbReference type="CDD" id="cd18579">
    <property type="entry name" value="ABC_6TM_ABCC_D1"/>
    <property type="match status" value="1"/>
</dbReference>
<sequence>MEPSDSIVGALFRTQILQKNSSGIDAVGLFSIGPAADSGFDFTILFEDVFLSILPSALLLVALPLRMFSLQRSRPKVAKGGILHDCKLLFLSVLTAMNLALLGLQAGIPSQRTSVTVATAALVFVTSLGLCVLSRFEHIRSIRPSPIINAYLLLTLVFDIARVRSLFRTNADKSIAACFSSMIGVKVMVLLVEAIEKRDLLLEPYRHLSPEETSGIYSKSFFFWLNQLMTSGFRRLLRNSDLYPIDREMRSEALQTRMQRTWGNTTKVSQASSRALFWAVIKANRRSFFYCIVPRLCVTAFRYTQPFLLTRTVWYASDLSQSESIGWGLTGAFFLVLLGLAVSNGLYYHMNYRFVTSVRGSLISVIYAKTLDLSITALDESVAVTLMSSDTQSICNGFQMIHTFWAVPLEVGIALYLLARQLGLAWIMPAILTLVSAVGILSIAKLMHRAQVVWMQSIQTRVDVTATMLSSMKSVKMLGFTDWLSSIVQGLRVEELKMAGMFRKLLIVRVFFGNLLGTLAPFATFAIFAIQGSKDGRVLTADSAYTALSLISLISSPMNELIRAIPSMNAAMASLNRIQSFLNSDSRRDNRLSLQDLSVGPRQGFGYQTAEEYELVERTPVEADSSAMVLARNVSFSWTQNDEPVVNDVNFSISRGHLCIIIGPIGCGKSTLLKGLLGETLSTKGFLYVKDQEIAFVDQSPWIRNATFQDNILGISAYDEAWYNKVVWACALDQETALPNGHLTKVGSSGISLSGGQKQRLALARAVYARKQVLMLDDVFSGLDADTEERIFTRLLSPQGLLRKTGITVLLVTHAIHRLAYADRIIAMEKGSIAAQGTLAQIEAAGNAVSLLKASTRAMNQVSESDRQQPQETNGIIPEIREDATTTDNGLSRQHGDLSLYAYYLGSVHWSSALVWASCFVLQGVAAKSSEFLVNFWTSAAESQGNSVNGFYLGLYGMLAALSTVALIGGGSHYILYYAPISAKVFHERLLKSVMNAPLAFFTSVDMGITTNRFSQDMTLIDNDLTYSMTDFLLSLSSGIMSAILMCTSARYFAATLPPVLLLMWTLQKFYLRTSRQMRILDLEAKSPLFSQFIESLSGLVTIRSFGWSSTFEKENLVLLDASQKPFYLLYCIQRWLELSLDLMVTGLSVVLMTMIVKLRGEVGAGYVGLGILNVISFSQTLSLILRTWTELETSIGAIARIRDFTGTTANENRPEENIPLPSSIRRSSNSSSNTKLNEQSSWPHKGAIEFRNVSASYGTGDKDKAVIRNLSMSISAGEKIGICGRSGSGKSSLLAVLFRMLEVDAESQITIDGVDITRVPRQQLRAALNAIPQEPFFTRGTVRANADPSDSLSTEEITDALRAVQLWDIVQSKGGLDADLETNFFSHGQRQLFCLARALLRRQSGKVVVLDEVTSNVDLVSDVLMQRVIREQFADCTILAVAHRLDTIMDFDRIAVMRDGELVEFDSPRVLLSRDSAFKELYESL</sequence>
<dbReference type="Pfam" id="PF00005">
    <property type="entry name" value="ABC_tran"/>
    <property type="match status" value="2"/>
</dbReference>
<evidence type="ECO:0000256" key="11">
    <source>
        <dbReference type="SAM" id="Phobius"/>
    </source>
</evidence>
<dbReference type="PROSITE" id="PS50893">
    <property type="entry name" value="ABC_TRANSPORTER_2"/>
    <property type="match status" value="2"/>
</dbReference>
<evidence type="ECO:0000256" key="1">
    <source>
        <dbReference type="ARBA" id="ARBA00004651"/>
    </source>
</evidence>
<dbReference type="InterPro" id="IPR017871">
    <property type="entry name" value="ABC_transporter-like_CS"/>
</dbReference>
<dbReference type="Gene3D" id="1.20.1560.10">
    <property type="entry name" value="ABC transporter type 1, transmembrane domain"/>
    <property type="match status" value="2"/>
</dbReference>
<dbReference type="PANTHER" id="PTHR24223">
    <property type="entry name" value="ATP-BINDING CASSETTE SUB-FAMILY C"/>
    <property type="match status" value="1"/>
</dbReference>
<organism evidence="14 15">
    <name type="scientific">Talaromyces proteolyticus</name>
    <dbReference type="NCBI Taxonomy" id="1131652"/>
    <lineage>
        <taxon>Eukaryota</taxon>
        <taxon>Fungi</taxon>
        <taxon>Dikarya</taxon>
        <taxon>Ascomycota</taxon>
        <taxon>Pezizomycotina</taxon>
        <taxon>Eurotiomycetes</taxon>
        <taxon>Eurotiomycetidae</taxon>
        <taxon>Eurotiales</taxon>
        <taxon>Trichocomaceae</taxon>
        <taxon>Talaromyces</taxon>
        <taxon>Talaromyces sect. Bacilispori</taxon>
    </lineage>
</organism>
<feature type="transmembrane region" description="Helical" evidence="11">
    <location>
        <begin position="424"/>
        <end position="447"/>
    </location>
</feature>
<feature type="domain" description="ABC transporter" evidence="12">
    <location>
        <begin position="629"/>
        <end position="855"/>
    </location>
</feature>
<reference evidence="14" key="1">
    <citation type="submission" date="2021-12" db="EMBL/GenBank/DDBJ databases">
        <title>Convergent genome expansion in fungi linked to evolution of root-endophyte symbiosis.</title>
        <authorList>
            <consortium name="DOE Joint Genome Institute"/>
            <person name="Ke Y.-H."/>
            <person name="Bonito G."/>
            <person name="Liao H.-L."/>
            <person name="Looney B."/>
            <person name="Rojas-Flechas A."/>
            <person name="Nash J."/>
            <person name="Hameed K."/>
            <person name="Schadt C."/>
            <person name="Martin F."/>
            <person name="Crous P.W."/>
            <person name="Miettinen O."/>
            <person name="Magnuson J.K."/>
            <person name="Labbe J."/>
            <person name="Jacobson D."/>
            <person name="Doktycz M.J."/>
            <person name="Veneault-Fourrey C."/>
            <person name="Kuo A."/>
            <person name="Mondo S."/>
            <person name="Calhoun S."/>
            <person name="Riley R."/>
            <person name="Ohm R."/>
            <person name="LaButti K."/>
            <person name="Andreopoulos B."/>
            <person name="Pangilinan J."/>
            <person name="Nolan M."/>
            <person name="Tritt A."/>
            <person name="Clum A."/>
            <person name="Lipzen A."/>
            <person name="Daum C."/>
            <person name="Barry K."/>
            <person name="Grigoriev I.V."/>
            <person name="Vilgalys R."/>
        </authorList>
    </citation>
    <scope>NUCLEOTIDE SEQUENCE</scope>
    <source>
        <strain evidence="14">PMI_201</strain>
    </source>
</reference>
<dbReference type="GO" id="GO:0005886">
    <property type="term" value="C:plasma membrane"/>
    <property type="evidence" value="ECO:0007669"/>
    <property type="project" value="UniProtKB-SubCell"/>
</dbReference>
<dbReference type="InterPro" id="IPR011527">
    <property type="entry name" value="ABC1_TM_dom"/>
</dbReference>
<dbReference type="Proteomes" id="UP001201262">
    <property type="component" value="Unassembled WGS sequence"/>
</dbReference>
<dbReference type="InterPro" id="IPR050173">
    <property type="entry name" value="ABC_transporter_C-like"/>
</dbReference>
<name>A0AAD4Q331_9EURO</name>
<dbReference type="InterPro" id="IPR027417">
    <property type="entry name" value="P-loop_NTPase"/>
</dbReference>
<dbReference type="GO" id="GO:0140359">
    <property type="term" value="F:ABC-type transporter activity"/>
    <property type="evidence" value="ECO:0007669"/>
    <property type="project" value="InterPro"/>
</dbReference>
<keyword evidence="3" id="KW-0813">Transport</keyword>
<evidence type="ECO:0000256" key="6">
    <source>
        <dbReference type="ARBA" id="ARBA00022741"/>
    </source>
</evidence>
<comment type="subcellular location">
    <subcellularLocation>
        <location evidence="1">Cell membrane</location>
        <topology evidence="1">Multi-pass membrane protein</topology>
    </subcellularLocation>
</comment>
<keyword evidence="7" id="KW-0067">ATP-binding</keyword>
<evidence type="ECO:0000256" key="5">
    <source>
        <dbReference type="ARBA" id="ARBA00022692"/>
    </source>
</evidence>
<dbReference type="FunFam" id="1.20.1560.10:FF:000066">
    <property type="entry name" value="ABC multidrug transporter (Eurofung)"/>
    <property type="match status" value="1"/>
</dbReference>
<evidence type="ECO:0000256" key="10">
    <source>
        <dbReference type="SAM" id="MobiDB-lite"/>
    </source>
</evidence>
<dbReference type="Pfam" id="PF24357">
    <property type="entry name" value="TMD0_ABC"/>
    <property type="match status" value="1"/>
</dbReference>
<keyword evidence="9 11" id="KW-0472">Membrane</keyword>
<dbReference type="InterPro" id="IPR056227">
    <property type="entry name" value="TMD0_ABC"/>
</dbReference>
<dbReference type="FunFam" id="1.20.1560.10:FF:000055">
    <property type="entry name" value="ABC multidrug transporter (Eurofung)"/>
    <property type="match status" value="1"/>
</dbReference>
<feature type="transmembrane region" description="Helical" evidence="11">
    <location>
        <begin position="49"/>
        <end position="68"/>
    </location>
</feature>
<feature type="transmembrane region" description="Helical" evidence="11">
    <location>
        <begin position="506"/>
        <end position="531"/>
    </location>
</feature>
<dbReference type="InterPro" id="IPR044746">
    <property type="entry name" value="ABCC_6TM_D1"/>
</dbReference>
<feature type="region of interest" description="Disordered" evidence="10">
    <location>
        <begin position="860"/>
        <end position="889"/>
    </location>
</feature>
<evidence type="ECO:0000259" key="13">
    <source>
        <dbReference type="PROSITE" id="PS50929"/>
    </source>
</evidence>
<dbReference type="InterPro" id="IPR003593">
    <property type="entry name" value="AAA+_ATPase"/>
</dbReference>
<dbReference type="PROSITE" id="PS00211">
    <property type="entry name" value="ABC_TRANSPORTER_1"/>
    <property type="match status" value="2"/>
</dbReference>
<keyword evidence="8 11" id="KW-1133">Transmembrane helix</keyword>
<dbReference type="InterPro" id="IPR044726">
    <property type="entry name" value="ABCC_6TM_D2"/>
</dbReference>
<dbReference type="GeneID" id="70250452"/>
<keyword evidence="15" id="KW-1185">Reference proteome</keyword>
<evidence type="ECO:0000256" key="9">
    <source>
        <dbReference type="ARBA" id="ARBA00023136"/>
    </source>
</evidence>
<evidence type="ECO:0000256" key="2">
    <source>
        <dbReference type="ARBA" id="ARBA00009726"/>
    </source>
</evidence>
<feature type="transmembrane region" description="Helical" evidence="11">
    <location>
        <begin position="287"/>
        <end position="305"/>
    </location>
</feature>
<feature type="transmembrane region" description="Helical" evidence="11">
    <location>
        <begin position="325"/>
        <end position="347"/>
    </location>
</feature>
<evidence type="ECO:0000256" key="3">
    <source>
        <dbReference type="ARBA" id="ARBA00022448"/>
    </source>
</evidence>
<dbReference type="InterPro" id="IPR003439">
    <property type="entry name" value="ABC_transporter-like_ATP-bd"/>
</dbReference>
<keyword evidence="4" id="KW-1003">Cell membrane</keyword>
<dbReference type="FunFam" id="3.40.50.300:FF:000838">
    <property type="entry name" value="ABC multidrug transporter (Eurofung)"/>
    <property type="match status" value="1"/>
</dbReference>
<dbReference type="SUPFAM" id="SSF90123">
    <property type="entry name" value="ABC transporter transmembrane region"/>
    <property type="match status" value="2"/>
</dbReference>
<feature type="domain" description="ABC transporter" evidence="12">
    <location>
        <begin position="1249"/>
        <end position="1485"/>
    </location>
</feature>
<dbReference type="SUPFAM" id="SSF52540">
    <property type="entry name" value="P-loop containing nucleoside triphosphate hydrolases"/>
    <property type="match status" value="2"/>
</dbReference>
<feature type="compositionally biased region" description="Low complexity" evidence="10">
    <location>
        <begin position="1223"/>
        <end position="1234"/>
    </location>
</feature>
<protein>
    <submittedName>
        <fullName evidence="14">Multidrug resistance-associated protein</fullName>
    </submittedName>
</protein>
<dbReference type="CDD" id="cd18580">
    <property type="entry name" value="ABC_6TM_ABCC_D2"/>
    <property type="match status" value="1"/>
</dbReference>
<comment type="caution">
    <text evidence="14">The sequence shown here is derived from an EMBL/GenBank/DDBJ whole genome shotgun (WGS) entry which is preliminary data.</text>
</comment>
<accession>A0AAD4Q331</accession>
<feature type="transmembrane region" description="Helical" evidence="11">
    <location>
        <begin position="1025"/>
        <end position="1046"/>
    </location>
</feature>